<dbReference type="AlphaFoldDB" id="A0A6A6IE79"/>
<keyword evidence="4" id="KW-1185">Reference proteome</keyword>
<dbReference type="EMBL" id="ML987195">
    <property type="protein sequence ID" value="KAF2248885.1"/>
    <property type="molecule type" value="Genomic_DNA"/>
</dbReference>
<dbReference type="RefSeq" id="XP_033683889.1">
    <property type="nucleotide sequence ID" value="XM_033821880.1"/>
</dbReference>
<feature type="region of interest" description="Disordered" evidence="1">
    <location>
        <begin position="82"/>
        <end position="108"/>
    </location>
</feature>
<reference evidence="3" key="1">
    <citation type="journal article" date="2020" name="Stud. Mycol.">
        <title>101 Dothideomycetes genomes: a test case for predicting lifestyles and emergence of pathogens.</title>
        <authorList>
            <person name="Haridas S."/>
            <person name="Albert R."/>
            <person name="Binder M."/>
            <person name="Bloem J."/>
            <person name="Labutti K."/>
            <person name="Salamov A."/>
            <person name="Andreopoulos B."/>
            <person name="Baker S."/>
            <person name="Barry K."/>
            <person name="Bills G."/>
            <person name="Bluhm B."/>
            <person name="Cannon C."/>
            <person name="Castanera R."/>
            <person name="Culley D."/>
            <person name="Daum C."/>
            <person name="Ezra D."/>
            <person name="Gonzalez J."/>
            <person name="Henrissat B."/>
            <person name="Kuo A."/>
            <person name="Liang C."/>
            <person name="Lipzen A."/>
            <person name="Lutzoni F."/>
            <person name="Magnuson J."/>
            <person name="Mondo S."/>
            <person name="Nolan M."/>
            <person name="Ohm R."/>
            <person name="Pangilinan J."/>
            <person name="Park H.-J."/>
            <person name="Ramirez L."/>
            <person name="Alfaro M."/>
            <person name="Sun H."/>
            <person name="Tritt A."/>
            <person name="Yoshinaga Y."/>
            <person name="Zwiers L.-H."/>
            <person name="Turgeon B."/>
            <person name="Goodwin S."/>
            <person name="Spatafora J."/>
            <person name="Crous P."/>
            <person name="Grigoriev I."/>
        </authorList>
    </citation>
    <scope>NUCLEOTIDE SEQUENCE</scope>
    <source>
        <strain evidence="3">CBS 122368</strain>
    </source>
</reference>
<evidence type="ECO:0000256" key="1">
    <source>
        <dbReference type="SAM" id="MobiDB-lite"/>
    </source>
</evidence>
<dbReference type="InterPro" id="IPR036770">
    <property type="entry name" value="Ankyrin_rpt-contain_sf"/>
</dbReference>
<feature type="region of interest" description="Disordered" evidence="1">
    <location>
        <begin position="265"/>
        <end position="290"/>
    </location>
</feature>
<name>A0A6A6IE79_9PLEO</name>
<protein>
    <submittedName>
        <fullName evidence="3">HET-domain-containing protein</fullName>
    </submittedName>
</protein>
<organism evidence="3 4">
    <name type="scientific">Trematosphaeria pertusa</name>
    <dbReference type="NCBI Taxonomy" id="390896"/>
    <lineage>
        <taxon>Eukaryota</taxon>
        <taxon>Fungi</taxon>
        <taxon>Dikarya</taxon>
        <taxon>Ascomycota</taxon>
        <taxon>Pezizomycotina</taxon>
        <taxon>Dothideomycetes</taxon>
        <taxon>Pleosporomycetidae</taxon>
        <taxon>Pleosporales</taxon>
        <taxon>Massarineae</taxon>
        <taxon>Trematosphaeriaceae</taxon>
        <taxon>Trematosphaeria</taxon>
    </lineage>
</organism>
<evidence type="ECO:0000259" key="2">
    <source>
        <dbReference type="Pfam" id="PF06985"/>
    </source>
</evidence>
<sequence length="920" mass="103660">MAPKSLTLRPRQELPSAELVSVPPPTRTSAPWPYPAAAFCVMLAQTDSPSLTDMHDALKAGAHPNAAVCEFDDGENIYYRPLDSNEDDPVPRKHTTTGIVPKRTPLNPFGTPVRPAKPRLYDYRVRTIWVPLIHAATTLNGPMIELLADWGARFDKSLEPIHIDFRWPLLNPFYLSITNQRIDILKLCLGLTGHSDRFAKEWLSACLPIALEENNNEAAKLLLHHGATFHQTILSNITENNMDMLVREGFSRAIVTQDGVLLPTRKRDSADLEPTTTSGPSKKGPRSPTTYCPGCEEVVTTCGRRPSTPIVTRLSDPCRTCQMCGLLEDCRASIDISAYPAVTFKLSQNVEARTEELVIKLGHNEFRHPLTQLTDDWHQCLEDINSEFDDSSTQSKAAYAMATRWLQSCLNDHVKCNSHSGSEFSPTRLVDISMLNSSGNPRLVQPQNPGEPYVALSHCWGLGGLPRTTLANLQERMQSICLEELSLTIREAISIVKTLGFRYLWIDALCIIQDSTEDWLAEASKMSSVFSGAAFTLAVADSVSHSEGIFRPREAQCIRPFRFERFRDGTNLDRGFYDGDREIYVFPFTKRAYQGARPKGPLDKRGWVLQEQILSPRILYYGRGELFWDCVTLSASESSPVCVSLLADSDPEETWALKLLRRTIVGASDPNVLRRRIHDAWNQVVKNYTARKLTKQGDKVIALEGILDSVAKILNDTPIAGMWRSGLWNQLLWWMEKPAEKMETLQNGSKYEAPSWSWLNADGPAFYHNSLHGDRSHEDAKPPDFTDLRPVVDIIDVHTETISREVGVRGTLTLTGPSFCYRIIANDFKKPIWKRWNQTKLKLNPGRWMLDDKIDLPLEVQCVVIAEDEVAKLLVCLCLVPVDDTDKEWKRVGVCHWEGLRHQISGYSGEEPVKRTFMVI</sequence>
<dbReference type="GeneID" id="54575210"/>
<dbReference type="PANTHER" id="PTHR33112">
    <property type="entry name" value="DOMAIN PROTEIN, PUTATIVE-RELATED"/>
    <property type="match status" value="1"/>
</dbReference>
<accession>A0A6A6IE79</accession>
<dbReference type="Proteomes" id="UP000800094">
    <property type="component" value="Unassembled WGS sequence"/>
</dbReference>
<evidence type="ECO:0000313" key="4">
    <source>
        <dbReference type="Proteomes" id="UP000800094"/>
    </source>
</evidence>
<evidence type="ECO:0000313" key="3">
    <source>
        <dbReference type="EMBL" id="KAF2248885.1"/>
    </source>
</evidence>
<dbReference type="Gene3D" id="1.25.40.20">
    <property type="entry name" value="Ankyrin repeat-containing domain"/>
    <property type="match status" value="1"/>
</dbReference>
<dbReference type="OrthoDB" id="2958217at2759"/>
<gene>
    <name evidence="3" type="ORF">BU26DRAFT_308287</name>
</gene>
<dbReference type="InterPro" id="IPR010730">
    <property type="entry name" value="HET"/>
</dbReference>
<dbReference type="Pfam" id="PF06985">
    <property type="entry name" value="HET"/>
    <property type="match status" value="1"/>
</dbReference>
<proteinExistence type="predicted"/>
<feature type="domain" description="Heterokaryon incompatibility" evidence="2">
    <location>
        <begin position="453"/>
        <end position="611"/>
    </location>
</feature>
<dbReference type="PANTHER" id="PTHR33112:SF10">
    <property type="entry name" value="TOL"/>
    <property type="match status" value="1"/>
</dbReference>